<feature type="compositionally biased region" description="Gly residues" evidence="1">
    <location>
        <begin position="25"/>
        <end position="34"/>
    </location>
</feature>
<evidence type="ECO:0000313" key="3">
    <source>
        <dbReference type="EMBL" id="KAE9601586.1"/>
    </source>
</evidence>
<organism evidence="3 4">
    <name type="scientific">Lupinus albus</name>
    <name type="common">White lupine</name>
    <name type="synonym">Lupinus termis</name>
    <dbReference type="NCBI Taxonomy" id="3870"/>
    <lineage>
        <taxon>Eukaryota</taxon>
        <taxon>Viridiplantae</taxon>
        <taxon>Streptophyta</taxon>
        <taxon>Embryophyta</taxon>
        <taxon>Tracheophyta</taxon>
        <taxon>Spermatophyta</taxon>
        <taxon>Magnoliopsida</taxon>
        <taxon>eudicotyledons</taxon>
        <taxon>Gunneridae</taxon>
        <taxon>Pentapetalae</taxon>
        <taxon>rosids</taxon>
        <taxon>fabids</taxon>
        <taxon>Fabales</taxon>
        <taxon>Fabaceae</taxon>
        <taxon>Papilionoideae</taxon>
        <taxon>50 kb inversion clade</taxon>
        <taxon>genistoids sensu lato</taxon>
        <taxon>core genistoids</taxon>
        <taxon>Genisteae</taxon>
        <taxon>Lupinus</taxon>
    </lineage>
</organism>
<feature type="compositionally biased region" description="Basic residues" evidence="1">
    <location>
        <begin position="12"/>
        <end position="21"/>
    </location>
</feature>
<feature type="compositionally biased region" description="Basic and acidic residues" evidence="1">
    <location>
        <begin position="1"/>
        <end position="11"/>
    </location>
</feature>
<comment type="caution">
    <text evidence="3">The sequence shown here is derived from an EMBL/GenBank/DDBJ whole genome shotgun (WGS) entry which is preliminary data.</text>
</comment>
<feature type="region of interest" description="Disordered" evidence="1">
    <location>
        <begin position="1"/>
        <end position="35"/>
    </location>
</feature>
<keyword evidence="4" id="KW-1185">Reference proteome</keyword>
<accession>A0A6A4PJG3</accession>
<keyword evidence="2" id="KW-0472">Membrane</keyword>
<evidence type="ECO:0000256" key="2">
    <source>
        <dbReference type="SAM" id="Phobius"/>
    </source>
</evidence>
<protein>
    <submittedName>
        <fullName evidence="3">Uncharacterized protein</fullName>
    </submittedName>
</protein>
<feature type="transmembrane region" description="Helical" evidence="2">
    <location>
        <begin position="40"/>
        <end position="65"/>
    </location>
</feature>
<name>A0A6A4PJG3_LUPAL</name>
<dbReference type="EMBL" id="WOCE01000013">
    <property type="protein sequence ID" value="KAE9601586.1"/>
    <property type="molecule type" value="Genomic_DNA"/>
</dbReference>
<sequence length="69" mass="7551">MARDKSIDKPMKPRRAARQRPSRNGNGGGGGSAGGRHSPVVGIFGFLLGIILLCLFLFTFFYFMVDFLS</sequence>
<dbReference type="AlphaFoldDB" id="A0A6A4PJG3"/>
<evidence type="ECO:0000256" key="1">
    <source>
        <dbReference type="SAM" id="MobiDB-lite"/>
    </source>
</evidence>
<keyword evidence="2" id="KW-0812">Transmembrane</keyword>
<evidence type="ECO:0000313" key="4">
    <source>
        <dbReference type="Proteomes" id="UP000447434"/>
    </source>
</evidence>
<gene>
    <name evidence="3" type="ORF">Lalb_Chr13g0299421</name>
</gene>
<reference evidence="4" key="1">
    <citation type="journal article" date="2020" name="Nat. Commun.">
        <title>Genome sequence of the cluster root forming white lupin.</title>
        <authorList>
            <person name="Hufnagel B."/>
            <person name="Marques A."/>
            <person name="Soriano A."/>
            <person name="Marques L."/>
            <person name="Divol F."/>
            <person name="Doumas P."/>
            <person name="Sallet E."/>
            <person name="Mancinotti D."/>
            <person name="Carrere S."/>
            <person name="Marande W."/>
            <person name="Arribat S."/>
            <person name="Keller J."/>
            <person name="Huneau C."/>
            <person name="Blein T."/>
            <person name="Aime D."/>
            <person name="Laguerre M."/>
            <person name="Taylor J."/>
            <person name="Schubert V."/>
            <person name="Nelson M."/>
            <person name="Geu-Flores F."/>
            <person name="Crespi M."/>
            <person name="Gallardo-Guerrero K."/>
            <person name="Delaux P.-M."/>
            <person name="Salse J."/>
            <person name="Berges H."/>
            <person name="Guyot R."/>
            <person name="Gouzy J."/>
            <person name="Peret B."/>
        </authorList>
    </citation>
    <scope>NUCLEOTIDE SEQUENCE [LARGE SCALE GENOMIC DNA]</scope>
    <source>
        <strain evidence="4">cv. Amiga</strain>
    </source>
</reference>
<proteinExistence type="predicted"/>
<keyword evidence="2" id="KW-1133">Transmembrane helix</keyword>
<dbReference type="Proteomes" id="UP000447434">
    <property type="component" value="Chromosome 13"/>
</dbReference>